<evidence type="ECO:0000256" key="6">
    <source>
        <dbReference type="ARBA" id="ARBA00023136"/>
    </source>
</evidence>
<feature type="domain" description="ABC transmembrane type-1" evidence="8">
    <location>
        <begin position="85"/>
        <end position="288"/>
    </location>
</feature>
<dbReference type="Proteomes" id="UP000035368">
    <property type="component" value="Chromosome"/>
</dbReference>
<dbReference type="PANTHER" id="PTHR30193:SF41">
    <property type="entry name" value="DIACETYLCHITOBIOSE UPTAKE SYSTEM PERMEASE PROTEIN NGCF"/>
    <property type="match status" value="1"/>
</dbReference>
<dbReference type="PROSITE" id="PS50928">
    <property type="entry name" value="ABC_TM1"/>
    <property type="match status" value="1"/>
</dbReference>
<evidence type="ECO:0000256" key="4">
    <source>
        <dbReference type="ARBA" id="ARBA00022692"/>
    </source>
</evidence>
<keyword evidence="4 7" id="KW-0812">Transmembrane</keyword>
<accession>A0A0G3GPN6</accession>
<dbReference type="KEGG" id="cei:CEPID_06430"/>
<keyword evidence="3" id="KW-1003">Cell membrane</keyword>
<evidence type="ECO:0000256" key="3">
    <source>
        <dbReference type="ARBA" id="ARBA00022475"/>
    </source>
</evidence>
<keyword evidence="5 7" id="KW-1133">Transmembrane helix</keyword>
<keyword evidence="9" id="KW-0762">Sugar transport</keyword>
<evidence type="ECO:0000313" key="10">
    <source>
        <dbReference type="Proteomes" id="UP000035368"/>
    </source>
</evidence>
<evidence type="ECO:0000313" key="9">
    <source>
        <dbReference type="EMBL" id="AKK03146.1"/>
    </source>
</evidence>
<proteinExistence type="inferred from homology"/>
<name>A0A0G3GPN6_9CORY</name>
<feature type="transmembrane region" description="Helical" evidence="7">
    <location>
        <begin position="268"/>
        <end position="287"/>
    </location>
</feature>
<comment type="similarity">
    <text evidence="7">Belongs to the binding-protein-dependent transport system permease family.</text>
</comment>
<dbReference type="GO" id="GO:0055085">
    <property type="term" value="P:transmembrane transport"/>
    <property type="evidence" value="ECO:0007669"/>
    <property type="project" value="InterPro"/>
</dbReference>
<keyword evidence="2 7" id="KW-0813">Transport</keyword>
<dbReference type="InterPro" id="IPR051393">
    <property type="entry name" value="ABC_transporter_permease"/>
</dbReference>
<feature type="transmembrane region" description="Helical" evidence="7">
    <location>
        <begin position="160"/>
        <end position="185"/>
    </location>
</feature>
<sequence length="299" mass="33177">MSVCALVSFDSLPKDGDVMQGSLKKYFPIFVLPTLIAFAIAFLVPFVMGFFLSFTDFTTITDATWVGLDNYQKAFSQREGFLNSFVFTGLVVVASIITVNIFAFSIAWILTRKLRGTNFFRTIFFMPNLIGGIVLGYTWQSMINAVLSHYGTTIVADWKYGYLGLVVLINWQLIGYMMIIYIAGLQNVPPELIEAAQLDGAGKWEILRNVTIPMVMPSITICLFLTLSNTFKLFDQNLALTNGAPAAKTEMVALNIVNTMFTRIGVEGVGQAKAVIFVVVVVVFALFQLQTTRSREVEA</sequence>
<dbReference type="InterPro" id="IPR000515">
    <property type="entry name" value="MetI-like"/>
</dbReference>
<feature type="transmembrane region" description="Helical" evidence="7">
    <location>
        <begin position="206"/>
        <end position="227"/>
    </location>
</feature>
<reference evidence="9 10" key="1">
    <citation type="submission" date="2015-05" db="EMBL/GenBank/DDBJ databases">
        <title>Complete genome sequence of Corynebacterium epidermidicanis DSM 45586, isolated from the skin of a dog suffering from pruritus.</title>
        <authorList>
            <person name="Ruckert C."/>
            <person name="Albersmeier A."/>
            <person name="Winkler A."/>
            <person name="Tauch A."/>
        </authorList>
    </citation>
    <scope>NUCLEOTIDE SEQUENCE [LARGE SCALE GENOMIC DNA]</scope>
    <source>
        <strain evidence="9 10">DSM 45586</strain>
    </source>
</reference>
<comment type="subcellular location">
    <subcellularLocation>
        <location evidence="1 7">Cell membrane</location>
        <topology evidence="1 7">Multi-pass membrane protein</topology>
    </subcellularLocation>
</comment>
<dbReference type="Pfam" id="PF00528">
    <property type="entry name" value="BPD_transp_1"/>
    <property type="match status" value="1"/>
</dbReference>
<evidence type="ECO:0000256" key="2">
    <source>
        <dbReference type="ARBA" id="ARBA00022448"/>
    </source>
</evidence>
<feature type="transmembrane region" description="Helical" evidence="7">
    <location>
        <begin position="122"/>
        <end position="140"/>
    </location>
</feature>
<dbReference type="CDD" id="cd06261">
    <property type="entry name" value="TM_PBP2"/>
    <property type="match status" value="1"/>
</dbReference>
<dbReference type="SUPFAM" id="SSF161098">
    <property type="entry name" value="MetI-like"/>
    <property type="match status" value="1"/>
</dbReference>
<dbReference type="Gene3D" id="1.10.3720.10">
    <property type="entry name" value="MetI-like"/>
    <property type="match status" value="1"/>
</dbReference>
<feature type="transmembrane region" description="Helical" evidence="7">
    <location>
        <begin position="85"/>
        <end position="110"/>
    </location>
</feature>
<feature type="transmembrane region" description="Helical" evidence="7">
    <location>
        <begin position="29"/>
        <end position="52"/>
    </location>
</feature>
<keyword evidence="10" id="KW-1185">Reference proteome</keyword>
<dbReference type="InterPro" id="IPR035906">
    <property type="entry name" value="MetI-like_sf"/>
</dbReference>
<dbReference type="GO" id="GO:0005886">
    <property type="term" value="C:plasma membrane"/>
    <property type="evidence" value="ECO:0007669"/>
    <property type="project" value="UniProtKB-SubCell"/>
</dbReference>
<evidence type="ECO:0000256" key="5">
    <source>
        <dbReference type="ARBA" id="ARBA00022989"/>
    </source>
</evidence>
<organism evidence="9 10">
    <name type="scientific">Corynebacterium epidermidicanis</name>
    <dbReference type="NCBI Taxonomy" id="1050174"/>
    <lineage>
        <taxon>Bacteria</taxon>
        <taxon>Bacillati</taxon>
        <taxon>Actinomycetota</taxon>
        <taxon>Actinomycetes</taxon>
        <taxon>Mycobacteriales</taxon>
        <taxon>Corynebacteriaceae</taxon>
        <taxon>Corynebacterium</taxon>
    </lineage>
</organism>
<evidence type="ECO:0000259" key="8">
    <source>
        <dbReference type="PROSITE" id="PS50928"/>
    </source>
</evidence>
<dbReference type="PANTHER" id="PTHR30193">
    <property type="entry name" value="ABC TRANSPORTER PERMEASE PROTEIN"/>
    <property type="match status" value="1"/>
</dbReference>
<keyword evidence="6 7" id="KW-0472">Membrane</keyword>
<dbReference type="PATRIC" id="fig|1050174.4.peg.1299"/>
<evidence type="ECO:0000256" key="7">
    <source>
        <dbReference type="RuleBase" id="RU363032"/>
    </source>
</evidence>
<gene>
    <name evidence="9" type="ORF">CEPID_06430</name>
</gene>
<dbReference type="EMBL" id="CP011541">
    <property type="protein sequence ID" value="AKK03146.1"/>
    <property type="molecule type" value="Genomic_DNA"/>
</dbReference>
<dbReference type="AlphaFoldDB" id="A0A0G3GPN6"/>
<dbReference type="STRING" id="1050174.CEPID_06430"/>
<evidence type="ECO:0000256" key="1">
    <source>
        <dbReference type="ARBA" id="ARBA00004651"/>
    </source>
</evidence>
<protein>
    <submittedName>
        <fullName evidence="9">Permease component of ABC-type sugar transporter</fullName>
    </submittedName>
</protein>